<dbReference type="Proteomes" id="UP001139347">
    <property type="component" value="Unassembled WGS sequence"/>
</dbReference>
<dbReference type="Gene3D" id="3.10.450.50">
    <property type="match status" value="1"/>
</dbReference>
<reference evidence="2" key="1">
    <citation type="submission" date="2022-04" db="EMBL/GenBank/DDBJ databases">
        <title>Paenibacillus mangrovi sp. nov., a novel endophytic bacterium isolated from bark of Kandelia candel.</title>
        <authorList>
            <person name="Tuo L."/>
        </authorList>
    </citation>
    <scope>NUCLEOTIDE SEQUENCE</scope>
    <source>
        <strain evidence="2">KQZ6P-2</strain>
    </source>
</reference>
<dbReference type="AlphaFoldDB" id="A0A9X1WW27"/>
<evidence type="ECO:0000313" key="2">
    <source>
        <dbReference type="EMBL" id="MCJ8014608.1"/>
    </source>
</evidence>
<organism evidence="2 3">
    <name type="scientific">Paenibacillus mangrovi</name>
    <dbReference type="NCBI Taxonomy" id="2931978"/>
    <lineage>
        <taxon>Bacteria</taxon>
        <taxon>Bacillati</taxon>
        <taxon>Bacillota</taxon>
        <taxon>Bacilli</taxon>
        <taxon>Bacillales</taxon>
        <taxon>Paenibacillaceae</taxon>
        <taxon>Paenibacillus</taxon>
    </lineage>
</organism>
<dbReference type="Pfam" id="PF14534">
    <property type="entry name" value="DUF4440"/>
    <property type="match status" value="1"/>
</dbReference>
<evidence type="ECO:0000259" key="1">
    <source>
        <dbReference type="Pfam" id="PF14534"/>
    </source>
</evidence>
<comment type="caution">
    <text evidence="2">The sequence shown here is derived from an EMBL/GenBank/DDBJ whole genome shotgun (WGS) entry which is preliminary data.</text>
</comment>
<dbReference type="InterPro" id="IPR032710">
    <property type="entry name" value="NTF2-like_dom_sf"/>
</dbReference>
<dbReference type="SUPFAM" id="SSF54427">
    <property type="entry name" value="NTF2-like"/>
    <property type="match status" value="1"/>
</dbReference>
<keyword evidence="3" id="KW-1185">Reference proteome</keyword>
<protein>
    <submittedName>
        <fullName evidence="2">SgcJ/EcaC family oxidoreductase</fullName>
    </submittedName>
</protein>
<accession>A0A9X1WW27</accession>
<gene>
    <name evidence="2" type="ORF">MUG84_23250</name>
</gene>
<dbReference type="RefSeq" id="WP_244729513.1">
    <property type="nucleotide sequence ID" value="NZ_JALIRP010000013.1"/>
</dbReference>
<sequence>MTNHQEDLKAIGALFAKLSEAWNKGDGELYGSCFTEDADYVTFMGQHLKGRKQIADVHQMLFSGPLKGTILVSSATTDLQPRFITPDVAVVIAIGEARLAVPAQDPNDRGSINTNVIVKQNGEWKLTAFQNCRIQEMPRGAR</sequence>
<evidence type="ECO:0000313" key="3">
    <source>
        <dbReference type="Proteomes" id="UP001139347"/>
    </source>
</evidence>
<dbReference type="NCBIfam" id="TIGR02246">
    <property type="entry name" value="SgcJ/EcaC family oxidoreductase"/>
    <property type="match status" value="1"/>
</dbReference>
<dbReference type="InterPro" id="IPR011944">
    <property type="entry name" value="Steroid_delta5-4_isomerase"/>
</dbReference>
<proteinExistence type="predicted"/>
<name>A0A9X1WW27_9BACL</name>
<dbReference type="EMBL" id="JALIRP010000013">
    <property type="protein sequence ID" value="MCJ8014608.1"/>
    <property type="molecule type" value="Genomic_DNA"/>
</dbReference>
<dbReference type="InterPro" id="IPR027843">
    <property type="entry name" value="DUF4440"/>
</dbReference>
<feature type="domain" description="DUF4440" evidence="1">
    <location>
        <begin position="13"/>
        <end position="126"/>
    </location>
</feature>